<feature type="signal peptide" evidence="2">
    <location>
        <begin position="1"/>
        <end position="23"/>
    </location>
</feature>
<gene>
    <name evidence="3" type="primary">It198-L</name>
    <name evidence="3" type="ORF">Hamer_G010781</name>
</gene>
<proteinExistence type="predicted"/>
<organism evidence="3 4">
    <name type="scientific">Homarus americanus</name>
    <name type="common">American lobster</name>
    <dbReference type="NCBI Taxonomy" id="6706"/>
    <lineage>
        <taxon>Eukaryota</taxon>
        <taxon>Metazoa</taxon>
        <taxon>Ecdysozoa</taxon>
        <taxon>Arthropoda</taxon>
        <taxon>Crustacea</taxon>
        <taxon>Multicrustacea</taxon>
        <taxon>Malacostraca</taxon>
        <taxon>Eumalacostraca</taxon>
        <taxon>Eucarida</taxon>
        <taxon>Decapoda</taxon>
        <taxon>Pleocyemata</taxon>
        <taxon>Astacidea</taxon>
        <taxon>Nephropoidea</taxon>
        <taxon>Nephropidae</taxon>
        <taxon>Homarus</taxon>
    </lineage>
</organism>
<evidence type="ECO:0000256" key="1">
    <source>
        <dbReference type="SAM" id="MobiDB-lite"/>
    </source>
</evidence>
<dbReference type="AlphaFoldDB" id="A0A8J5JQB4"/>
<dbReference type="EMBL" id="JAHLQT010028013">
    <property type="protein sequence ID" value="KAG7162120.1"/>
    <property type="molecule type" value="Genomic_DNA"/>
</dbReference>
<dbReference type="Proteomes" id="UP000747542">
    <property type="component" value="Unassembled WGS sequence"/>
</dbReference>
<evidence type="ECO:0000313" key="3">
    <source>
        <dbReference type="EMBL" id="KAG7162120.1"/>
    </source>
</evidence>
<sequence>MKSIPCWVVYLGVTSLMPGMSQSAQVTSNMELTSQDLQNLGEFIADLTRTLHVSVVSVCFNRLQALARRFVFVSRCHAHVPATSPRYCSAQSLHPPTTSPGAKPNPTPPDSSCWTRQHAEVYLTSPDDLAQTVQQVVQRYKSTGGSVSQVVLGRNLSFTDKVEPGVASWILASYTQATQQAVIQEVFTFRSSSESVVQLLGTWRPTTRLHLVHAPGQGPLNFNGQTIYLASFPYPPYTMEGEECPQSRLFWERDQRYRFDPHCYPRPP</sequence>
<accession>A0A8J5JQB4</accession>
<evidence type="ECO:0000313" key="4">
    <source>
        <dbReference type="Proteomes" id="UP000747542"/>
    </source>
</evidence>
<keyword evidence="4" id="KW-1185">Reference proteome</keyword>
<reference evidence="3" key="1">
    <citation type="journal article" date="2021" name="Sci. Adv.">
        <title>The American lobster genome reveals insights on longevity, neural, and immune adaptations.</title>
        <authorList>
            <person name="Polinski J.M."/>
            <person name="Zimin A.V."/>
            <person name="Clark K.F."/>
            <person name="Kohn A.B."/>
            <person name="Sadowski N."/>
            <person name="Timp W."/>
            <person name="Ptitsyn A."/>
            <person name="Khanna P."/>
            <person name="Romanova D.Y."/>
            <person name="Williams P."/>
            <person name="Greenwood S.J."/>
            <person name="Moroz L.L."/>
            <person name="Walt D.R."/>
            <person name="Bodnar A.G."/>
        </authorList>
    </citation>
    <scope>NUCLEOTIDE SEQUENCE</scope>
    <source>
        <strain evidence="3">GMGI-L3</strain>
    </source>
</reference>
<keyword evidence="3" id="KW-0675">Receptor</keyword>
<feature type="region of interest" description="Disordered" evidence="1">
    <location>
        <begin position="87"/>
        <end position="113"/>
    </location>
</feature>
<feature type="chain" id="PRO_5035174484" evidence="2">
    <location>
        <begin position="24"/>
        <end position="268"/>
    </location>
</feature>
<protein>
    <submittedName>
        <fullName evidence="3">Putative Ionotropic receptor 198-like</fullName>
    </submittedName>
</protein>
<comment type="caution">
    <text evidence="3">The sequence shown here is derived from an EMBL/GenBank/DDBJ whole genome shotgun (WGS) entry which is preliminary data.</text>
</comment>
<feature type="compositionally biased region" description="Polar residues" evidence="1">
    <location>
        <begin position="89"/>
        <end position="100"/>
    </location>
</feature>
<name>A0A8J5JQB4_HOMAM</name>
<evidence type="ECO:0000256" key="2">
    <source>
        <dbReference type="SAM" id="SignalP"/>
    </source>
</evidence>
<keyword evidence="2" id="KW-0732">Signal</keyword>
<feature type="non-terminal residue" evidence="3">
    <location>
        <position position="1"/>
    </location>
</feature>